<proteinExistence type="predicted"/>
<dbReference type="InterPro" id="IPR042099">
    <property type="entry name" value="ANL_N_sf"/>
</dbReference>
<keyword evidence="2" id="KW-1185">Reference proteome</keyword>
<reference evidence="1" key="1">
    <citation type="submission" date="2023-07" db="EMBL/GenBank/DDBJ databases">
        <title>Two novel species in the genus Flavivirga.</title>
        <authorList>
            <person name="Kwon K."/>
        </authorList>
    </citation>
    <scope>NUCLEOTIDE SEQUENCE</scope>
    <source>
        <strain evidence="1">KCTC 52353</strain>
    </source>
</reference>
<dbReference type="PANTHER" id="PTHR36932:SF1">
    <property type="entry name" value="CAPSULAR POLYSACCHARIDE BIOSYNTHESIS PROTEIN"/>
    <property type="match status" value="1"/>
</dbReference>
<organism evidence="1 2">
    <name type="scientific">Flavivirga aquimarina</name>
    <dbReference type="NCBI Taxonomy" id="2027862"/>
    <lineage>
        <taxon>Bacteria</taxon>
        <taxon>Pseudomonadati</taxon>
        <taxon>Bacteroidota</taxon>
        <taxon>Flavobacteriia</taxon>
        <taxon>Flavobacteriales</taxon>
        <taxon>Flavobacteriaceae</taxon>
        <taxon>Flavivirga</taxon>
    </lineage>
</organism>
<dbReference type="InterPro" id="IPR053158">
    <property type="entry name" value="CapK_Type1_Caps_Biosynth"/>
</dbReference>
<dbReference type="PANTHER" id="PTHR36932">
    <property type="entry name" value="CAPSULAR POLYSACCHARIDE BIOSYNTHESIS PROTEIN"/>
    <property type="match status" value="1"/>
</dbReference>
<comment type="caution">
    <text evidence="1">The sequence shown here is derived from an EMBL/GenBank/DDBJ whole genome shotgun (WGS) entry which is preliminary data.</text>
</comment>
<dbReference type="Proteomes" id="UP001176883">
    <property type="component" value="Unassembled WGS sequence"/>
</dbReference>
<sequence length="437" mass="50254">MKKQLEYARYITFWFLDFLKGSKIKNHVKNITFVLENFSNPKAKLIRKKSIDNILKHAVETTPFYKKYKNYTDIKDFPVINKSTINENINQFKSVSFINCKTKTASTSGSTGAVLKIEHNKNKILRNFADVIYFSGLVGFKIGYQILFFRHWDDDLRKTKLVNWKNNIVELEVLNLSDAYISNTINKIKNDSSTKIWQGYPSGFELICKYLDKNNASPIHANIKSIITVSEQINTYTKQSIKKYFNAPVFSRYSNTENGIIAQQLNETNDDFTINWASYYIEVLQFDKDLSAKSGEIGRIVVTDLFNYSMPMIRYDTGDIGSINYNVSPPTFKKIEGRKTDIILNTKGDIVTSFIIANVSSYKGIIQGQLIQETQKEYTLKLNITDEFKGEVKIIKEFKSYLGEDALITIEYVDEIPILSSGKRKSAINNYIKTLSN</sequence>
<dbReference type="Gene3D" id="3.40.50.12780">
    <property type="entry name" value="N-terminal domain of ligase-like"/>
    <property type="match status" value="1"/>
</dbReference>
<gene>
    <name evidence="1" type="ORF">Q4Q35_04500</name>
</gene>
<dbReference type="RefSeq" id="WP_303276747.1">
    <property type="nucleotide sequence ID" value="NZ_JAUOEK010000063.1"/>
</dbReference>
<dbReference type="SUPFAM" id="SSF56801">
    <property type="entry name" value="Acetyl-CoA synthetase-like"/>
    <property type="match status" value="1"/>
</dbReference>
<accession>A0ABT8W7I1</accession>
<protein>
    <submittedName>
        <fullName evidence="1">CoF synthetase</fullName>
    </submittedName>
</protein>
<evidence type="ECO:0000313" key="1">
    <source>
        <dbReference type="EMBL" id="MDO5969060.1"/>
    </source>
</evidence>
<dbReference type="EMBL" id="JAUOEK010000063">
    <property type="protein sequence ID" value="MDO5969060.1"/>
    <property type="molecule type" value="Genomic_DNA"/>
</dbReference>
<name>A0ABT8W7I1_9FLAO</name>
<evidence type="ECO:0000313" key="2">
    <source>
        <dbReference type="Proteomes" id="UP001176883"/>
    </source>
</evidence>